<gene>
    <name evidence="1" type="ORF">ANCDUO_10122</name>
</gene>
<evidence type="ECO:0008006" key="3">
    <source>
        <dbReference type="Google" id="ProtNLM"/>
    </source>
</evidence>
<dbReference type="OrthoDB" id="5786296at2759"/>
<name>A0A0C2DB52_9BILA</name>
<accession>A0A0C2DB52</accession>
<protein>
    <recommendedName>
        <fullName evidence="3">GP-PDE domain-containing protein</fullName>
    </recommendedName>
</protein>
<evidence type="ECO:0000313" key="2">
    <source>
        <dbReference type="Proteomes" id="UP000054047"/>
    </source>
</evidence>
<sequence>MTVPNQLPRIRSIIRFTLPKFFDPETYIWNRFSSADAILVDIRKRDDVNNGEWRRDRLYEALDKAPYKPRIYVEVTSRRKHPDVWLKDIATCRHPHLHGFLMNLKDGDVLRDVEKIIQRGKLVEDRYRGLTKAVSPAFKDASVLVDIEEKSIPYVIFKYHNFGARREGGWNHLNDLANKANAAHVMALGWRSRPIRRYRELEREMITLKELGFAGVVLHDSDQIELANKVFS</sequence>
<dbReference type="AlphaFoldDB" id="A0A0C2DB52"/>
<reference evidence="1 2" key="1">
    <citation type="submission" date="2013-12" db="EMBL/GenBank/DDBJ databases">
        <title>Draft genome of the parsitic nematode Ancylostoma duodenale.</title>
        <authorList>
            <person name="Mitreva M."/>
        </authorList>
    </citation>
    <scope>NUCLEOTIDE SEQUENCE [LARGE SCALE GENOMIC DNA]</scope>
    <source>
        <strain evidence="1 2">Zhejiang</strain>
    </source>
</reference>
<keyword evidence="2" id="KW-1185">Reference proteome</keyword>
<dbReference type="Proteomes" id="UP000054047">
    <property type="component" value="Unassembled WGS sequence"/>
</dbReference>
<organism evidence="1 2">
    <name type="scientific">Ancylostoma duodenale</name>
    <dbReference type="NCBI Taxonomy" id="51022"/>
    <lineage>
        <taxon>Eukaryota</taxon>
        <taxon>Metazoa</taxon>
        <taxon>Ecdysozoa</taxon>
        <taxon>Nematoda</taxon>
        <taxon>Chromadorea</taxon>
        <taxon>Rhabditida</taxon>
        <taxon>Rhabditina</taxon>
        <taxon>Rhabditomorpha</taxon>
        <taxon>Strongyloidea</taxon>
        <taxon>Ancylostomatidae</taxon>
        <taxon>Ancylostomatinae</taxon>
        <taxon>Ancylostoma</taxon>
    </lineage>
</organism>
<proteinExistence type="predicted"/>
<dbReference type="EMBL" id="KN731746">
    <property type="protein sequence ID" value="KIH59637.1"/>
    <property type="molecule type" value="Genomic_DNA"/>
</dbReference>
<evidence type="ECO:0000313" key="1">
    <source>
        <dbReference type="EMBL" id="KIH59637.1"/>
    </source>
</evidence>